<feature type="transmembrane region" description="Helical" evidence="7">
    <location>
        <begin position="206"/>
        <end position="224"/>
    </location>
</feature>
<dbReference type="RefSeq" id="WP_319955152.1">
    <property type="nucleotide sequence ID" value="NZ_JAXAVX010000010.1"/>
</dbReference>
<keyword evidence="2" id="KW-1003">Cell membrane</keyword>
<feature type="region of interest" description="Disordered" evidence="6">
    <location>
        <begin position="319"/>
        <end position="340"/>
    </location>
</feature>
<proteinExistence type="predicted"/>
<accession>A0ABU4VNI9</accession>
<feature type="transmembrane region" description="Helical" evidence="7">
    <location>
        <begin position="276"/>
        <end position="299"/>
    </location>
</feature>
<evidence type="ECO:0000256" key="1">
    <source>
        <dbReference type="ARBA" id="ARBA00004651"/>
    </source>
</evidence>
<dbReference type="EMBL" id="JAXAVX010000010">
    <property type="protein sequence ID" value="MDX8153000.1"/>
    <property type="molecule type" value="Genomic_DNA"/>
</dbReference>
<sequence>MAESPTRPPRMRPGDGARLSRAAWKGVATRAFAAFRAQGMTDWAATLAYYTILSIVPILLVAAAITTLVGASSLPQAVADEFVDLLKDHTSSTTADASADGVRELVANALDQAKGGASVALVLSVLLALNGASGAFAAAGRALNEVHHLDESRGFVRHKLADVATAVLVILVLALAAAIVLAQGGIGDSLFSSLGLGDVSRTVWSIAQWPLAALLLVVALGVIYQLAPDFDRDDGEATGGWLTRFVTPGAVTALVLWLVASIAFAIYVQVAGFGSAYGALGGAVVLLFYLWLSSAAFLFGAEVDAEVARTLLLRTGGPPPASGVSTALPGARAGTAAASD</sequence>
<comment type="caution">
    <text evidence="8">The sequence shown here is derived from an EMBL/GenBank/DDBJ whole genome shotgun (WGS) entry which is preliminary data.</text>
</comment>
<keyword evidence="5 7" id="KW-0472">Membrane</keyword>
<gene>
    <name evidence="8" type="ORF">SK069_15480</name>
</gene>
<keyword evidence="9" id="KW-1185">Reference proteome</keyword>
<evidence type="ECO:0000256" key="4">
    <source>
        <dbReference type="ARBA" id="ARBA00022989"/>
    </source>
</evidence>
<dbReference type="Proteomes" id="UP001277761">
    <property type="component" value="Unassembled WGS sequence"/>
</dbReference>
<dbReference type="InterPro" id="IPR017039">
    <property type="entry name" value="Virul_fac_BrkB"/>
</dbReference>
<evidence type="ECO:0000256" key="5">
    <source>
        <dbReference type="ARBA" id="ARBA00023136"/>
    </source>
</evidence>
<feature type="transmembrane region" description="Helical" evidence="7">
    <location>
        <begin position="245"/>
        <end position="270"/>
    </location>
</feature>
<name>A0ABU4VNI9_9ACTN</name>
<evidence type="ECO:0000256" key="3">
    <source>
        <dbReference type="ARBA" id="ARBA00022692"/>
    </source>
</evidence>
<comment type="subcellular location">
    <subcellularLocation>
        <location evidence="1">Cell membrane</location>
        <topology evidence="1">Multi-pass membrane protein</topology>
    </subcellularLocation>
</comment>
<reference evidence="8 9" key="1">
    <citation type="submission" date="2023-11" db="EMBL/GenBank/DDBJ databases">
        <authorList>
            <person name="Xu M."/>
            <person name="Jiang T."/>
        </authorList>
    </citation>
    <scope>NUCLEOTIDE SEQUENCE [LARGE SCALE GENOMIC DNA]</scope>
    <source>
        <strain evidence="8 9">SD</strain>
    </source>
</reference>
<keyword evidence="3 7" id="KW-0812">Transmembrane</keyword>
<organism evidence="8 9">
    <name type="scientific">Patulibacter brassicae</name>
    <dbReference type="NCBI Taxonomy" id="1705717"/>
    <lineage>
        <taxon>Bacteria</taxon>
        <taxon>Bacillati</taxon>
        <taxon>Actinomycetota</taxon>
        <taxon>Thermoleophilia</taxon>
        <taxon>Solirubrobacterales</taxon>
        <taxon>Patulibacteraceae</taxon>
        <taxon>Patulibacter</taxon>
    </lineage>
</organism>
<dbReference type="PIRSF" id="PIRSF035875">
    <property type="entry name" value="RNase_BN"/>
    <property type="match status" value="1"/>
</dbReference>
<feature type="transmembrane region" description="Helical" evidence="7">
    <location>
        <begin position="47"/>
        <end position="71"/>
    </location>
</feature>
<keyword evidence="4 7" id="KW-1133">Transmembrane helix</keyword>
<feature type="transmembrane region" description="Helical" evidence="7">
    <location>
        <begin position="117"/>
        <end position="139"/>
    </location>
</feature>
<evidence type="ECO:0000313" key="9">
    <source>
        <dbReference type="Proteomes" id="UP001277761"/>
    </source>
</evidence>
<feature type="transmembrane region" description="Helical" evidence="7">
    <location>
        <begin position="160"/>
        <end position="186"/>
    </location>
</feature>
<dbReference type="PANTHER" id="PTHR30213">
    <property type="entry name" value="INNER MEMBRANE PROTEIN YHJD"/>
    <property type="match status" value="1"/>
</dbReference>
<evidence type="ECO:0000256" key="2">
    <source>
        <dbReference type="ARBA" id="ARBA00022475"/>
    </source>
</evidence>
<evidence type="ECO:0000313" key="8">
    <source>
        <dbReference type="EMBL" id="MDX8153000.1"/>
    </source>
</evidence>
<evidence type="ECO:0000256" key="7">
    <source>
        <dbReference type="SAM" id="Phobius"/>
    </source>
</evidence>
<dbReference type="Pfam" id="PF03631">
    <property type="entry name" value="Virul_fac_BrkB"/>
    <property type="match status" value="1"/>
</dbReference>
<dbReference type="PANTHER" id="PTHR30213:SF0">
    <property type="entry name" value="UPF0761 MEMBRANE PROTEIN YIHY"/>
    <property type="match status" value="1"/>
</dbReference>
<feature type="compositionally biased region" description="Low complexity" evidence="6">
    <location>
        <begin position="326"/>
        <end position="340"/>
    </location>
</feature>
<evidence type="ECO:0000256" key="6">
    <source>
        <dbReference type="SAM" id="MobiDB-lite"/>
    </source>
</evidence>
<protein>
    <submittedName>
        <fullName evidence="8">YihY/virulence factor BrkB family protein</fullName>
    </submittedName>
</protein>